<keyword evidence="3" id="KW-0175">Coiled coil</keyword>
<dbReference type="GO" id="GO:0050821">
    <property type="term" value="P:protein stabilization"/>
    <property type="evidence" value="ECO:0007669"/>
    <property type="project" value="TreeGrafter"/>
</dbReference>
<dbReference type="PROSITE" id="PS51257">
    <property type="entry name" value="PROKAR_LIPOPROTEIN"/>
    <property type="match status" value="1"/>
</dbReference>
<dbReference type="EMBL" id="PYGD01000012">
    <property type="protein sequence ID" value="PSK89277.1"/>
    <property type="molecule type" value="Genomic_DNA"/>
</dbReference>
<dbReference type="InterPro" id="IPR005632">
    <property type="entry name" value="Chaperone_Skp"/>
</dbReference>
<dbReference type="AlphaFoldDB" id="A0A2P8CWG0"/>
<comment type="caution">
    <text evidence="5">The sequence shown here is derived from an EMBL/GenBank/DDBJ whole genome shotgun (WGS) entry which is preliminary data.</text>
</comment>
<dbReference type="PANTHER" id="PTHR35089:SF1">
    <property type="entry name" value="CHAPERONE PROTEIN SKP"/>
    <property type="match status" value="1"/>
</dbReference>
<dbReference type="RefSeq" id="WP_106524929.1">
    <property type="nucleotide sequence ID" value="NZ_PYGD01000012.1"/>
</dbReference>
<feature type="signal peptide" evidence="4">
    <location>
        <begin position="1"/>
        <end position="23"/>
    </location>
</feature>
<keyword evidence="2 4" id="KW-0732">Signal</keyword>
<evidence type="ECO:0000256" key="3">
    <source>
        <dbReference type="SAM" id="Coils"/>
    </source>
</evidence>
<evidence type="ECO:0000256" key="4">
    <source>
        <dbReference type="SAM" id="SignalP"/>
    </source>
</evidence>
<dbReference type="PANTHER" id="PTHR35089">
    <property type="entry name" value="CHAPERONE PROTEIN SKP"/>
    <property type="match status" value="1"/>
</dbReference>
<keyword evidence="6" id="KW-1185">Reference proteome</keyword>
<dbReference type="Gene3D" id="3.30.910.20">
    <property type="entry name" value="Skp domain"/>
    <property type="match status" value="1"/>
</dbReference>
<dbReference type="Proteomes" id="UP000240572">
    <property type="component" value="Unassembled WGS sequence"/>
</dbReference>
<dbReference type="OrthoDB" id="1493259at2"/>
<organism evidence="5 6">
    <name type="scientific">Taibaiella chishuiensis</name>
    <dbReference type="NCBI Taxonomy" id="1434707"/>
    <lineage>
        <taxon>Bacteria</taxon>
        <taxon>Pseudomonadati</taxon>
        <taxon>Bacteroidota</taxon>
        <taxon>Chitinophagia</taxon>
        <taxon>Chitinophagales</taxon>
        <taxon>Chitinophagaceae</taxon>
        <taxon>Taibaiella</taxon>
    </lineage>
</organism>
<gene>
    <name evidence="5" type="ORF">B0I18_11278</name>
</gene>
<comment type="similarity">
    <text evidence="1">Belongs to the Skp family.</text>
</comment>
<dbReference type="SMART" id="SM00935">
    <property type="entry name" value="OmpH"/>
    <property type="match status" value="1"/>
</dbReference>
<evidence type="ECO:0000313" key="6">
    <source>
        <dbReference type="Proteomes" id="UP000240572"/>
    </source>
</evidence>
<reference evidence="5 6" key="1">
    <citation type="submission" date="2018-03" db="EMBL/GenBank/DDBJ databases">
        <title>Genomic Encyclopedia of Type Strains, Phase III (KMG-III): the genomes of soil and plant-associated and newly described type strains.</title>
        <authorList>
            <person name="Whitman W."/>
        </authorList>
    </citation>
    <scope>NUCLEOTIDE SEQUENCE [LARGE SCALE GENOMIC DNA]</scope>
    <source>
        <strain evidence="5 6">CGMCC 1.12700</strain>
    </source>
</reference>
<accession>A0A2P8CWG0</accession>
<evidence type="ECO:0000313" key="5">
    <source>
        <dbReference type="EMBL" id="PSK89277.1"/>
    </source>
</evidence>
<dbReference type="GO" id="GO:0051082">
    <property type="term" value="F:unfolded protein binding"/>
    <property type="evidence" value="ECO:0007669"/>
    <property type="project" value="InterPro"/>
</dbReference>
<dbReference type="SUPFAM" id="SSF111384">
    <property type="entry name" value="OmpH-like"/>
    <property type="match status" value="1"/>
</dbReference>
<dbReference type="GO" id="GO:0005829">
    <property type="term" value="C:cytosol"/>
    <property type="evidence" value="ECO:0007669"/>
    <property type="project" value="TreeGrafter"/>
</dbReference>
<proteinExistence type="inferred from homology"/>
<feature type="chain" id="PRO_5015159591" evidence="4">
    <location>
        <begin position="24"/>
        <end position="213"/>
    </location>
</feature>
<evidence type="ECO:0000256" key="1">
    <source>
        <dbReference type="ARBA" id="ARBA00009091"/>
    </source>
</evidence>
<evidence type="ECO:0000256" key="2">
    <source>
        <dbReference type="ARBA" id="ARBA00022729"/>
    </source>
</evidence>
<name>A0A2P8CWG0_9BACT</name>
<feature type="coiled-coil region" evidence="3">
    <location>
        <begin position="71"/>
        <end position="102"/>
    </location>
</feature>
<sequence length="213" mass="23330">MKSSSSIFNYLFVSGLAASMLFASCKDNKASTTAPAATPAANAPATAPSGKIAYVNLDTLGDRYEYFKTKKADFEKRQAGMEAEVERLAQNLQSEYAAFQKKAQAGTLTQAEGEAAQKKLAGMQQNVESRRQSLGGQLMKEQEEFNKELQDRLDNYLVKYNANKGYDFILSYVKGGNILLANKALDITEDVIKGMNEEEKSNPTPSIAPTTKK</sequence>
<dbReference type="Pfam" id="PF03938">
    <property type="entry name" value="OmpH"/>
    <property type="match status" value="1"/>
</dbReference>
<protein>
    <submittedName>
        <fullName evidence="5">Periplasmic chaperone for outer membrane proteins Skp</fullName>
    </submittedName>
</protein>
<dbReference type="InterPro" id="IPR024930">
    <property type="entry name" value="Skp_dom_sf"/>
</dbReference>